<feature type="transmembrane region" description="Helical" evidence="7">
    <location>
        <begin position="201"/>
        <end position="226"/>
    </location>
</feature>
<feature type="transmembrane region" description="Helical" evidence="7">
    <location>
        <begin position="238"/>
        <end position="259"/>
    </location>
</feature>
<dbReference type="PIRSF" id="PIRSF035875">
    <property type="entry name" value="RNase_BN"/>
    <property type="match status" value="1"/>
</dbReference>
<feature type="transmembrane region" description="Helical" evidence="7">
    <location>
        <begin position="113"/>
        <end position="133"/>
    </location>
</feature>
<accession>A0ABV5YE79</accession>
<feature type="transmembrane region" description="Helical" evidence="7">
    <location>
        <begin position="265"/>
        <end position="287"/>
    </location>
</feature>
<evidence type="ECO:0000313" key="8">
    <source>
        <dbReference type="EMBL" id="MFB9833334.1"/>
    </source>
</evidence>
<dbReference type="PANTHER" id="PTHR30213:SF1">
    <property type="entry name" value="INNER MEMBRANE PROTEIN YHJD"/>
    <property type="match status" value="1"/>
</dbReference>
<evidence type="ECO:0000256" key="7">
    <source>
        <dbReference type="SAM" id="Phobius"/>
    </source>
</evidence>
<dbReference type="Proteomes" id="UP001589627">
    <property type="component" value="Unassembled WGS sequence"/>
</dbReference>
<feature type="region of interest" description="Disordered" evidence="6">
    <location>
        <begin position="306"/>
        <end position="327"/>
    </location>
</feature>
<evidence type="ECO:0000256" key="1">
    <source>
        <dbReference type="ARBA" id="ARBA00004651"/>
    </source>
</evidence>
<feature type="transmembrane region" description="Helical" evidence="7">
    <location>
        <begin position="52"/>
        <end position="78"/>
    </location>
</feature>
<organism evidence="8 9">
    <name type="scientific">Actinoallomurus acaciae</name>
    <dbReference type="NCBI Taxonomy" id="502577"/>
    <lineage>
        <taxon>Bacteria</taxon>
        <taxon>Bacillati</taxon>
        <taxon>Actinomycetota</taxon>
        <taxon>Actinomycetes</taxon>
        <taxon>Streptosporangiales</taxon>
        <taxon>Thermomonosporaceae</taxon>
        <taxon>Actinoallomurus</taxon>
    </lineage>
</organism>
<evidence type="ECO:0000256" key="5">
    <source>
        <dbReference type="ARBA" id="ARBA00023136"/>
    </source>
</evidence>
<sequence>MTAVLDSVRQWVGSAEEGVKRVLRRARARWRTVDHLGRAYIRYRDQRGDRMAAALTFYGFLSFFPLVALAFAVTGYIVAISPHARDAVAKAIDQIVPELAHRLPVDQIAAAKAGASVFALLGLAWSGLGWMGVWRESLRTIWQGAEGEGNPVVNRLRDLGVLCLLGLALLASVTLSSASSAATHAVLGWLGLADVTGAGTLLRLIALSVAVVADGLIFFILFTTLAGTKASWRHLLRGCLFGAIGFEVLKIVGALFIAHTLRNPVYASFAVIVGLLVWINLASRFILFTAAWTATRRVILAADGKRPEENGEDKKDERDEKDAEEDA</sequence>
<keyword evidence="4 7" id="KW-1133">Transmembrane helix</keyword>
<evidence type="ECO:0000313" key="9">
    <source>
        <dbReference type="Proteomes" id="UP001589627"/>
    </source>
</evidence>
<keyword evidence="9" id="KW-1185">Reference proteome</keyword>
<evidence type="ECO:0000256" key="4">
    <source>
        <dbReference type="ARBA" id="ARBA00022989"/>
    </source>
</evidence>
<reference evidence="8 9" key="1">
    <citation type="submission" date="2024-09" db="EMBL/GenBank/DDBJ databases">
        <authorList>
            <person name="Sun Q."/>
            <person name="Mori K."/>
        </authorList>
    </citation>
    <scope>NUCLEOTIDE SEQUENCE [LARGE SCALE GENOMIC DNA]</scope>
    <source>
        <strain evidence="8 9">TBRC 0563</strain>
    </source>
</reference>
<dbReference type="EMBL" id="JBHLZP010000084">
    <property type="protein sequence ID" value="MFB9833334.1"/>
    <property type="molecule type" value="Genomic_DNA"/>
</dbReference>
<evidence type="ECO:0000256" key="6">
    <source>
        <dbReference type="SAM" id="MobiDB-lite"/>
    </source>
</evidence>
<keyword evidence="2" id="KW-1003">Cell membrane</keyword>
<feature type="transmembrane region" description="Helical" evidence="7">
    <location>
        <begin position="159"/>
        <end position="181"/>
    </location>
</feature>
<keyword evidence="3 7" id="KW-0812">Transmembrane</keyword>
<dbReference type="InterPro" id="IPR017039">
    <property type="entry name" value="Virul_fac_BrkB"/>
</dbReference>
<feature type="compositionally biased region" description="Basic and acidic residues" evidence="6">
    <location>
        <begin position="306"/>
        <end position="321"/>
    </location>
</feature>
<evidence type="ECO:0000256" key="3">
    <source>
        <dbReference type="ARBA" id="ARBA00022692"/>
    </source>
</evidence>
<gene>
    <name evidence="8" type="ORF">ACFFNX_14160</name>
</gene>
<keyword evidence="5 7" id="KW-0472">Membrane</keyword>
<protein>
    <submittedName>
        <fullName evidence="8">YihY/virulence factor BrkB family protein</fullName>
    </submittedName>
</protein>
<evidence type="ECO:0000256" key="2">
    <source>
        <dbReference type="ARBA" id="ARBA00022475"/>
    </source>
</evidence>
<comment type="caution">
    <text evidence="8">The sequence shown here is derived from an EMBL/GenBank/DDBJ whole genome shotgun (WGS) entry which is preliminary data.</text>
</comment>
<dbReference type="PANTHER" id="PTHR30213">
    <property type="entry name" value="INNER MEMBRANE PROTEIN YHJD"/>
    <property type="match status" value="1"/>
</dbReference>
<dbReference type="RefSeq" id="WP_378200772.1">
    <property type="nucleotide sequence ID" value="NZ_JBHLZP010000084.1"/>
</dbReference>
<name>A0ABV5YE79_9ACTN</name>
<proteinExistence type="predicted"/>
<dbReference type="Pfam" id="PF03631">
    <property type="entry name" value="Virul_fac_BrkB"/>
    <property type="match status" value="1"/>
</dbReference>
<comment type="subcellular location">
    <subcellularLocation>
        <location evidence="1">Cell membrane</location>
        <topology evidence="1">Multi-pass membrane protein</topology>
    </subcellularLocation>
</comment>